<dbReference type="Gene3D" id="3.40.47.10">
    <property type="match status" value="1"/>
</dbReference>
<evidence type="ECO:0000313" key="7">
    <source>
        <dbReference type="Proteomes" id="UP000589738"/>
    </source>
</evidence>
<dbReference type="InterPro" id="IPR016039">
    <property type="entry name" value="Thiolase-like"/>
</dbReference>
<feature type="transmembrane region" description="Helical" evidence="3">
    <location>
        <begin position="6"/>
        <end position="23"/>
    </location>
</feature>
<protein>
    <submittedName>
        <fullName evidence="6">3-oxoacyl-[acyl-carrier-protein] synthase-3</fullName>
        <ecNumber evidence="6">2.3.1.180</ecNumber>
    </submittedName>
</protein>
<dbReference type="EC" id="2.3.1.180" evidence="6"/>
<dbReference type="NCBIfam" id="NF006829">
    <property type="entry name" value="PRK09352.1"/>
    <property type="match status" value="1"/>
</dbReference>
<keyword evidence="1 6" id="KW-0808">Transferase</keyword>
<feature type="domain" description="Beta-ketoacyl-[acyl-carrier-protein] synthase III C-terminal" evidence="4">
    <location>
        <begin position="265"/>
        <end position="354"/>
    </location>
</feature>
<dbReference type="CDD" id="cd00830">
    <property type="entry name" value="KAS_III"/>
    <property type="match status" value="1"/>
</dbReference>
<gene>
    <name evidence="6" type="ORF">HNP36_002725</name>
</gene>
<keyword evidence="7" id="KW-1185">Reference proteome</keyword>
<name>A0A841NEA3_9FLAO</name>
<dbReference type="PANTHER" id="PTHR34069">
    <property type="entry name" value="3-OXOACYL-[ACYL-CARRIER-PROTEIN] SYNTHASE 3"/>
    <property type="match status" value="1"/>
</dbReference>
<dbReference type="GO" id="GO:0006633">
    <property type="term" value="P:fatty acid biosynthetic process"/>
    <property type="evidence" value="ECO:0007669"/>
    <property type="project" value="InterPro"/>
</dbReference>
<dbReference type="SUPFAM" id="SSF53901">
    <property type="entry name" value="Thiolase-like"/>
    <property type="match status" value="1"/>
</dbReference>
<dbReference type="Pfam" id="PF08545">
    <property type="entry name" value="ACP_syn_III"/>
    <property type="match status" value="1"/>
</dbReference>
<proteinExistence type="predicted"/>
<organism evidence="6 7">
    <name type="scientific">Chryseobacterium shigense</name>
    <dbReference type="NCBI Taxonomy" id="297244"/>
    <lineage>
        <taxon>Bacteria</taxon>
        <taxon>Pseudomonadati</taxon>
        <taxon>Bacteroidota</taxon>
        <taxon>Flavobacteriia</taxon>
        <taxon>Flavobacteriales</taxon>
        <taxon>Weeksellaceae</taxon>
        <taxon>Chryseobacterium group</taxon>
        <taxon>Chryseobacterium</taxon>
    </lineage>
</organism>
<dbReference type="Pfam" id="PF08541">
    <property type="entry name" value="ACP_syn_III_C"/>
    <property type="match status" value="1"/>
</dbReference>
<dbReference type="EMBL" id="JACHLC010000003">
    <property type="protein sequence ID" value="MBB6371640.1"/>
    <property type="molecule type" value="Genomic_DNA"/>
</dbReference>
<dbReference type="GO" id="GO:0004315">
    <property type="term" value="F:3-oxoacyl-[acyl-carrier-protein] synthase activity"/>
    <property type="evidence" value="ECO:0007669"/>
    <property type="project" value="InterPro"/>
</dbReference>
<feature type="domain" description="Beta-ketoacyl-[acyl-carrier-protein] synthase III N-terminal" evidence="5">
    <location>
        <begin position="135"/>
        <end position="212"/>
    </location>
</feature>
<evidence type="ECO:0000259" key="5">
    <source>
        <dbReference type="Pfam" id="PF08545"/>
    </source>
</evidence>
<evidence type="ECO:0000256" key="2">
    <source>
        <dbReference type="ARBA" id="ARBA00023315"/>
    </source>
</evidence>
<dbReference type="InterPro" id="IPR013751">
    <property type="entry name" value="ACP_syn_III_N"/>
</dbReference>
<dbReference type="Proteomes" id="UP000589738">
    <property type="component" value="Unassembled WGS sequence"/>
</dbReference>
<dbReference type="GO" id="GO:0033818">
    <property type="term" value="F:beta-ketoacyl-acyl-carrier-protein synthase III activity"/>
    <property type="evidence" value="ECO:0007669"/>
    <property type="project" value="UniProtKB-EC"/>
</dbReference>
<keyword evidence="2 6" id="KW-0012">Acyltransferase</keyword>
<keyword evidence="3" id="KW-1133">Transmembrane helix</keyword>
<reference evidence="6 7" key="1">
    <citation type="submission" date="2020-08" db="EMBL/GenBank/DDBJ databases">
        <title>Functional genomics of gut bacteria from endangered species of beetles.</title>
        <authorList>
            <person name="Carlos-Shanley C."/>
        </authorList>
    </citation>
    <scope>NUCLEOTIDE SEQUENCE [LARGE SCALE GENOMIC DNA]</scope>
    <source>
        <strain evidence="6 7">S00136</strain>
    </source>
</reference>
<evidence type="ECO:0000259" key="4">
    <source>
        <dbReference type="Pfam" id="PF08541"/>
    </source>
</evidence>
<keyword evidence="3" id="KW-0472">Membrane</keyword>
<evidence type="ECO:0000256" key="1">
    <source>
        <dbReference type="ARBA" id="ARBA00022679"/>
    </source>
</evidence>
<evidence type="ECO:0000256" key="3">
    <source>
        <dbReference type="SAM" id="Phobius"/>
    </source>
</evidence>
<keyword evidence="3" id="KW-0812">Transmembrane</keyword>
<dbReference type="PANTHER" id="PTHR34069:SF2">
    <property type="entry name" value="BETA-KETOACYL-[ACYL-CARRIER-PROTEIN] SYNTHASE III"/>
    <property type="match status" value="1"/>
</dbReference>
<dbReference type="AlphaFoldDB" id="A0A841NEA3"/>
<dbReference type="RefSeq" id="WP_228456371.1">
    <property type="nucleotide sequence ID" value="NZ_JACHLC010000003.1"/>
</dbReference>
<evidence type="ECO:0000313" key="6">
    <source>
        <dbReference type="EMBL" id="MBB6371640.1"/>
    </source>
</evidence>
<dbReference type="InterPro" id="IPR013747">
    <property type="entry name" value="ACP_syn_III_C"/>
</dbReference>
<comment type="caution">
    <text evidence="6">The sequence shown here is derived from an EMBL/GenBank/DDBJ whole genome shotgun (WGS) entry which is preliminary data.</text>
</comment>
<dbReference type="GO" id="GO:0044550">
    <property type="term" value="P:secondary metabolite biosynthetic process"/>
    <property type="evidence" value="ECO:0007669"/>
    <property type="project" value="TreeGrafter"/>
</dbReference>
<sequence>MECIFNTILNMSIIIVDLFFNFAKKKNLFNMIKVSKIEYYLPENVLTNEDLEKEFPEWSSDRIHEKVGIRQRHIASDGETVLELAVKSSEKLFENYDRNKVDFILFCTQSPDYFLPTTACILQDRLGLRRNIGAMDFNLGCSGFVYGLAFAKGLIAAGIAKSILLITSETYTKHINPKDKANRSIFGDASASVIVEKDENAKDYQFCLGTDGSGAENLIVKKGAFKTDFQLNPENEFHPENLYMNGPEIFNFTIENIPGLVRETLETNGVTMDDIDHFVFHQANSFMLNYLRKKTKIPAEKFYIDMENTGNTVSATIPIALRNMMDKGMLKEGDRVLMAGFGVGYSWGATVLEI</sequence>
<accession>A0A841NEA3</accession>